<sequence>MALGIHLLVAGSDVQTKEGSEEDRIHVQYCYKNCTIKNEASSGCSKDCKCVFEGNNPQGICISISYLEDYPELIYDDPELNKASPRPLRNKA</sequence>
<reference evidence="1" key="1">
    <citation type="submission" date="2012-12" db="EMBL/GenBank/DDBJ databases">
        <title>Identification and characterization of a phenylalanine ammonia-lyase gene family in Isatis indigotica Fort.</title>
        <authorList>
            <person name="Liu Q."/>
            <person name="Chen J."/>
            <person name="Zhou X."/>
            <person name="Di P."/>
            <person name="Xiao Y."/>
            <person name="Xuan H."/>
            <person name="Zhang L."/>
            <person name="Chen W."/>
        </authorList>
    </citation>
    <scope>NUCLEOTIDE SEQUENCE</scope>
    <source>
        <tissue evidence="1">Salivary gland</tissue>
    </source>
</reference>
<accession>A0A0K8RDP5</accession>
<dbReference type="AlphaFoldDB" id="A0A0K8RDP5"/>
<name>A0A0K8RDP5_IXORI</name>
<organism evidence="1">
    <name type="scientific">Ixodes ricinus</name>
    <name type="common">Common tick</name>
    <name type="synonym">Acarus ricinus</name>
    <dbReference type="NCBI Taxonomy" id="34613"/>
    <lineage>
        <taxon>Eukaryota</taxon>
        <taxon>Metazoa</taxon>
        <taxon>Ecdysozoa</taxon>
        <taxon>Arthropoda</taxon>
        <taxon>Chelicerata</taxon>
        <taxon>Arachnida</taxon>
        <taxon>Acari</taxon>
        <taxon>Parasitiformes</taxon>
        <taxon>Ixodida</taxon>
        <taxon>Ixodoidea</taxon>
        <taxon>Ixodidae</taxon>
        <taxon>Ixodinae</taxon>
        <taxon>Ixodes</taxon>
    </lineage>
</organism>
<proteinExistence type="evidence at transcript level"/>
<dbReference type="EMBL" id="GADI01004526">
    <property type="protein sequence ID" value="JAA69282.1"/>
    <property type="molecule type" value="mRNA"/>
</dbReference>
<protein>
    <submittedName>
        <fullName evidence="1">Putative basic tail protein</fullName>
    </submittedName>
</protein>
<evidence type="ECO:0000313" key="1">
    <source>
        <dbReference type="EMBL" id="JAA69282.1"/>
    </source>
</evidence>